<name>A0A9W4NUP1_9EURO</name>
<protein>
    <submittedName>
        <fullName evidence="2">Uncharacterized protein</fullName>
    </submittedName>
</protein>
<feature type="region of interest" description="Disordered" evidence="1">
    <location>
        <begin position="219"/>
        <end position="273"/>
    </location>
</feature>
<feature type="compositionally biased region" description="Basic and acidic residues" evidence="1">
    <location>
        <begin position="227"/>
        <end position="270"/>
    </location>
</feature>
<comment type="caution">
    <text evidence="2">The sequence shown here is derived from an EMBL/GenBank/DDBJ whole genome shotgun (WGS) entry which is preliminary data.</text>
</comment>
<feature type="region of interest" description="Disordered" evidence="1">
    <location>
        <begin position="151"/>
        <end position="176"/>
    </location>
</feature>
<proteinExistence type="predicted"/>
<evidence type="ECO:0000256" key="1">
    <source>
        <dbReference type="SAM" id="MobiDB-lite"/>
    </source>
</evidence>
<organism evidence="2 3">
    <name type="scientific">Penicillium salamii</name>
    <dbReference type="NCBI Taxonomy" id="1612424"/>
    <lineage>
        <taxon>Eukaryota</taxon>
        <taxon>Fungi</taxon>
        <taxon>Dikarya</taxon>
        <taxon>Ascomycota</taxon>
        <taxon>Pezizomycotina</taxon>
        <taxon>Eurotiomycetes</taxon>
        <taxon>Eurotiomycetidae</taxon>
        <taxon>Eurotiales</taxon>
        <taxon>Aspergillaceae</taxon>
        <taxon>Penicillium</taxon>
    </lineage>
</organism>
<dbReference type="OrthoDB" id="348976at2759"/>
<sequence>MSLRPLGCNSSLSYAQVFRKCAILTPLRPSPCSRDTHIRLQRPRRTLHLADPTPFLQRTLFGTLPQAAHTPQSRNKHVPAQQCRHESSAVQAVPELEPCAHCGGRTYPKIRKPVDPEDPSRGWHCKPCLRTMRVHGHLPNGEQLVEINRRRRVRESGEASKTSPCKHCGDMTAPKSSRKFVDPDDPHAGFHCRPCVRHMHHHGALPSEIELVALKTRRRSRKNALTKGEKAKPKLKPAQELKKEEPPALDPDAPKRAKQSRDPHPCRHCGDQTYSSSKRRLVEIQNPSAGYYCQPCSRCLIETDTLPSAVQIEALRDLRARRSVISPASVRGMKSPCCHCGDITSPGSKRKLVEPKNPDSRYYCRSCAECLQETNALPDEMRLATRKSRERARLSNLKVALEISMLRSNSHQGGSSPTGGEAKTCAHCKIDGSIIQLTHFPPAKQDICSSCTNHFDLHGSLPNSDVLLRRDSNRKARVRIQADIEAGRPLFCYHCKAPRPQFPTRHWKIGGRFHDLVCPKCQSQGF</sequence>
<gene>
    <name evidence="2" type="ORF">PSALAMII_LOCUS8904</name>
</gene>
<dbReference type="Proteomes" id="UP001152592">
    <property type="component" value="Unassembled WGS sequence"/>
</dbReference>
<evidence type="ECO:0000313" key="3">
    <source>
        <dbReference type="Proteomes" id="UP001152592"/>
    </source>
</evidence>
<dbReference type="AlphaFoldDB" id="A0A9W4NUP1"/>
<reference evidence="2" key="1">
    <citation type="submission" date="2021-07" db="EMBL/GenBank/DDBJ databases">
        <authorList>
            <person name="Branca A.L. A."/>
        </authorList>
    </citation>
    <scope>NUCLEOTIDE SEQUENCE</scope>
</reference>
<dbReference type="EMBL" id="CAJVPD010000271">
    <property type="protein sequence ID" value="CAG8413136.1"/>
    <property type="molecule type" value="Genomic_DNA"/>
</dbReference>
<evidence type="ECO:0000313" key="2">
    <source>
        <dbReference type="EMBL" id="CAG8413136.1"/>
    </source>
</evidence>
<accession>A0A9W4NUP1</accession>